<organism evidence="1">
    <name type="scientific">Gymnodinialimonas phycosphaerae</name>
    <dbReference type="NCBI Taxonomy" id="2841589"/>
    <lineage>
        <taxon>Bacteria</taxon>
        <taxon>Pseudomonadati</taxon>
        <taxon>Pseudomonadota</taxon>
        <taxon>Alphaproteobacteria</taxon>
        <taxon>Rhodobacterales</taxon>
        <taxon>Paracoccaceae</taxon>
        <taxon>Gymnodinialimonas</taxon>
    </lineage>
</organism>
<gene>
    <name evidence="1" type="ORF">KUL25_16660</name>
</gene>
<keyword evidence="2" id="KW-1185">Reference proteome</keyword>
<dbReference type="RefSeq" id="WP_257893964.1">
    <property type="nucleotide sequence ID" value="NZ_JAIMBW010000001.1"/>
</dbReference>
<name>A0A975YF44_9RHOB</name>
<evidence type="ECO:0000313" key="2">
    <source>
        <dbReference type="Proteomes" id="UP000693972"/>
    </source>
</evidence>
<proteinExistence type="predicted"/>
<reference evidence="1 2" key="1">
    <citation type="submission" date="2021-07" db="EMBL/GenBank/DDBJ databases">
        <title>Karlodiniumbacter phycospheric gen. nov., sp. nov., a phycosphere bacterium isolated from karlodinium veneficum.</title>
        <authorList>
            <person name="Peng Y."/>
            <person name="Jiang L."/>
            <person name="Lee J."/>
        </authorList>
    </citation>
    <scope>NUCLEOTIDE SEQUENCE</scope>
    <source>
        <strain evidence="1 2">N5</strain>
    </source>
</reference>
<sequence>MACIAILFLVGTMWRTAVDADSVTATGYRELRGDDTLLAFQDFSFDADGWTPASVSDRLPGLGPVLGPFGVEPVQRSFPMPADATAAQVTFDLHLVGDWAEQGAFHIALGRTEVLTVSLSDSADLRDVDLHAAEMDGLSVAVQSTFVSPRRAEATLPGASDDFVTLRVHLGVEQPDETLTLRLQGDAEGEARWTLDNLTVVANSGDGVMRR</sequence>
<protein>
    <submittedName>
        <fullName evidence="1">Uncharacterized protein</fullName>
    </submittedName>
</protein>
<evidence type="ECO:0000313" key="1">
    <source>
        <dbReference type="EMBL" id="QXL87052.1"/>
    </source>
</evidence>
<dbReference type="AlphaFoldDB" id="A0A975YF44"/>
<dbReference type="Proteomes" id="UP000693972">
    <property type="component" value="Unassembled WGS sequence"/>
</dbReference>
<dbReference type="EMBL" id="CP078073">
    <property type="protein sequence ID" value="QXL87052.1"/>
    <property type="molecule type" value="Genomic_DNA"/>
</dbReference>
<dbReference type="EMBL" id="JAIMBW010000001">
    <property type="protein sequence ID" value="MBY4894389.1"/>
    <property type="molecule type" value="Genomic_DNA"/>
</dbReference>
<accession>A0A975YF44</accession>